<dbReference type="InterPro" id="IPR011042">
    <property type="entry name" value="6-blade_b-propeller_TolB-like"/>
</dbReference>
<evidence type="ECO:0000313" key="4">
    <source>
        <dbReference type="EMBL" id="KAI6655619.1"/>
    </source>
</evidence>
<feature type="repeat" description="NHL" evidence="2">
    <location>
        <begin position="246"/>
        <end position="290"/>
    </location>
</feature>
<comment type="caution">
    <text evidence="4">The sequence shown here is derived from an EMBL/GenBank/DDBJ whole genome shotgun (WGS) entry which is preliminary data.</text>
</comment>
<dbReference type="Pfam" id="PF01436">
    <property type="entry name" value="NHL"/>
    <property type="match status" value="1"/>
</dbReference>
<dbReference type="CDD" id="cd05819">
    <property type="entry name" value="NHL"/>
    <property type="match status" value="1"/>
</dbReference>
<keyword evidence="1" id="KW-0677">Repeat</keyword>
<name>A0AAV7K309_9METZ</name>
<dbReference type="PANTHER" id="PTHR24104">
    <property type="entry name" value="E3 UBIQUITIN-PROTEIN LIGASE NHLRC1-RELATED"/>
    <property type="match status" value="1"/>
</dbReference>
<dbReference type="GO" id="GO:0043161">
    <property type="term" value="P:proteasome-mediated ubiquitin-dependent protein catabolic process"/>
    <property type="evidence" value="ECO:0007669"/>
    <property type="project" value="TreeGrafter"/>
</dbReference>
<dbReference type="Gene3D" id="2.120.10.30">
    <property type="entry name" value="TolB, C-terminal domain"/>
    <property type="match status" value="1"/>
</dbReference>
<keyword evidence="3" id="KW-0175">Coiled coil</keyword>
<dbReference type="GO" id="GO:0008270">
    <property type="term" value="F:zinc ion binding"/>
    <property type="evidence" value="ECO:0007669"/>
    <property type="project" value="UniProtKB-KW"/>
</dbReference>
<dbReference type="SUPFAM" id="SSF101898">
    <property type="entry name" value="NHL repeat"/>
    <property type="match status" value="1"/>
</dbReference>
<dbReference type="Gene3D" id="2.40.10.500">
    <property type="match status" value="1"/>
</dbReference>
<sequence>MATNYIPSGEELSFELQTAQIKTQIETYFLEMSNFVKERERELLKELEDIHNKYKLENEKQRRSISEIEKALKFNREHFTTLRLEKTQTRTIKLLEEELREIELEYISKLNISIEFDNTLLDSIKCIGKISVVNSNICCQPVVDYVGKAEPVVSVGGVSGGEEGQFRSPWGVAVDYRTNNIYVADKSNNRVQTFNEYGKYLFKFGDEAEECKMNSPLGIAITNQKVFVSQTEAGCLMVFDLNGKFIKQIGNKGIEKGQFSFPRGIAVNDTNGDIFVSDYGNKRIQIFSEKYSYKSKIALYRYPSDIKLTNDEIYVLSHQHPFLFCFNYNLSQVSNTISNSVHKHLDCPFGFLIDSSGNFIISDHGIKSILIIDIQANILHKITSVITGPRGVALDAKGRIIVAGNNHLIVF</sequence>
<evidence type="ECO:0000313" key="5">
    <source>
        <dbReference type="Proteomes" id="UP001165289"/>
    </source>
</evidence>
<protein>
    <submittedName>
        <fullName evidence="4">E3 ubiquitin-protein ligase TRIM71 isoform X3</fullName>
    </submittedName>
</protein>
<dbReference type="PANTHER" id="PTHR24104:SF25">
    <property type="entry name" value="PROTEIN LIN-41"/>
    <property type="match status" value="1"/>
</dbReference>
<evidence type="ECO:0000256" key="3">
    <source>
        <dbReference type="SAM" id="Coils"/>
    </source>
</evidence>
<dbReference type="EMBL" id="JAKMXF010000188">
    <property type="protein sequence ID" value="KAI6655619.1"/>
    <property type="molecule type" value="Genomic_DNA"/>
</dbReference>
<evidence type="ECO:0000256" key="1">
    <source>
        <dbReference type="ARBA" id="ARBA00022737"/>
    </source>
</evidence>
<dbReference type="GO" id="GO:0061630">
    <property type="term" value="F:ubiquitin protein ligase activity"/>
    <property type="evidence" value="ECO:0007669"/>
    <property type="project" value="TreeGrafter"/>
</dbReference>
<reference evidence="4 5" key="1">
    <citation type="journal article" date="2023" name="BMC Biol.">
        <title>The compact genome of the sponge Oopsacas minuta (Hexactinellida) is lacking key metazoan core genes.</title>
        <authorList>
            <person name="Santini S."/>
            <person name="Schenkelaars Q."/>
            <person name="Jourda C."/>
            <person name="Duchesne M."/>
            <person name="Belahbib H."/>
            <person name="Rocher C."/>
            <person name="Selva M."/>
            <person name="Riesgo A."/>
            <person name="Vervoort M."/>
            <person name="Leys S.P."/>
            <person name="Kodjabachian L."/>
            <person name="Le Bivic A."/>
            <person name="Borchiellini C."/>
            <person name="Claverie J.M."/>
            <person name="Renard E."/>
        </authorList>
    </citation>
    <scope>NUCLEOTIDE SEQUENCE [LARGE SCALE GENOMIC DNA]</scope>
    <source>
        <strain evidence="4">SPO-2</strain>
    </source>
</reference>
<dbReference type="GO" id="GO:0000209">
    <property type="term" value="P:protein polyubiquitination"/>
    <property type="evidence" value="ECO:0007669"/>
    <property type="project" value="TreeGrafter"/>
</dbReference>
<proteinExistence type="predicted"/>
<dbReference type="AlphaFoldDB" id="A0AAV7K309"/>
<accession>A0AAV7K309</accession>
<evidence type="ECO:0000256" key="2">
    <source>
        <dbReference type="PROSITE-ProRule" id="PRU00504"/>
    </source>
</evidence>
<dbReference type="InterPro" id="IPR050952">
    <property type="entry name" value="TRIM-NHL_E3_ligases"/>
</dbReference>
<dbReference type="InterPro" id="IPR001258">
    <property type="entry name" value="NHL_repeat"/>
</dbReference>
<feature type="repeat" description="NHL" evidence="2">
    <location>
        <begin position="153"/>
        <end position="197"/>
    </location>
</feature>
<keyword evidence="5" id="KW-1185">Reference proteome</keyword>
<gene>
    <name evidence="4" type="ORF">LOD99_2117</name>
</gene>
<dbReference type="Proteomes" id="UP001165289">
    <property type="component" value="Unassembled WGS sequence"/>
</dbReference>
<organism evidence="4 5">
    <name type="scientific">Oopsacas minuta</name>
    <dbReference type="NCBI Taxonomy" id="111878"/>
    <lineage>
        <taxon>Eukaryota</taxon>
        <taxon>Metazoa</taxon>
        <taxon>Porifera</taxon>
        <taxon>Hexactinellida</taxon>
        <taxon>Hexasterophora</taxon>
        <taxon>Lyssacinosida</taxon>
        <taxon>Leucopsacidae</taxon>
        <taxon>Oopsacas</taxon>
    </lineage>
</organism>
<dbReference type="Pfam" id="PF17170">
    <property type="entry name" value="DUF5128"/>
    <property type="match status" value="1"/>
</dbReference>
<feature type="coiled-coil region" evidence="3">
    <location>
        <begin position="37"/>
        <end position="112"/>
    </location>
</feature>
<dbReference type="PROSITE" id="PS51125">
    <property type="entry name" value="NHL"/>
    <property type="match status" value="2"/>
</dbReference>